<evidence type="ECO:0000313" key="4">
    <source>
        <dbReference type="EMBL" id="KAF9580299.1"/>
    </source>
</evidence>
<evidence type="ECO:0000256" key="2">
    <source>
        <dbReference type="ARBA" id="ARBA00022833"/>
    </source>
</evidence>
<keyword evidence="5" id="KW-1185">Reference proteome</keyword>
<dbReference type="Gene3D" id="3.90.180.10">
    <property type="entry name" value="Medium-chain alcohol dehydrogenases, catalytic domain"/>
    <property type="match status" value="1"/>
</dbReference>
<name>A0A9P6KCF6_9FUNG</name>
<proteinExistence type="predicted"/>
<dbReference type="PANTHER" id="PTHR42683">
    <property type="entry name" value="ALDEHYDE REDUCTASE"/>
    <property type="match status" value="1"/>
</dbReference>
<dbReference type="AlphaFoldDB" id="A0A9P6KCF6"/>
<dbReference type="Proteomes" id="UP000780801">
    <property type="component" value="Unassembled WGS sequence"/>
</dbReference>
<evidence type="ECO:0000313" key="5">
    <source>
        <dbReference type="Proteomes" id="UP000780801"/>
    </source>
</evidence>
<reference evidence="4" key="1">
    <citation type="journal article" date="2020" name="Fungal Divers.">
        <title>Resolving the Mortierellaceae phylogeny through synthesis of multi-gene phylogenetics and phylogenomics.</title>
        <authorList>
            <person name="Vandepol N."/>
            <person name="Liber J."/>
            <person name="Desiro A."/>
            <person name="Na H."/>
            <person name="Kennedy M."/>
            <person name="Barry K."/>
            <person name="Grigoriev I.V."/>
            <person name="Miller A.N."/>
            <person name="O'Donnell K."/>
            <person name="Stajich J.E."/>
            <person name="Bonito G."/>
        </authorList>
    </citation>
    <scope>NUCLEOTIDE SEQUENCE</scope>
    <source>
        <strain evidence="4">KOD1015</strain>
    </source>
</reference>
<sequence length="116" mass="13086">MKSVRHFMDIVLCTSFDKNANWSELMELVDYHGKMVILAIPEVPLVIPGNAFISRNVSMVGSMMGGLETTREMFDFVGKHNIRPWIEEMPMSDATAAAKHAKDGRPRFRVVMDASK</sequence>
<comment type="caution">
    <text evidence="4">The sequence shown here is derived from an EMBL/GenBank/DDBJ whole genome shotgun (WGS) entry which is preliminary data.</text>
</comment>
<keyword evidence="2" id="KW-0862">Zinc</keyword>
<dbReference type="EMBL" id="JAABOA010002155">
    <property type="protein sequence ID" value="KAF9580299.1"/>
    <property type="molecule type" value="Genomic_DNA"/>
</dbReference>
<dbReference type="Gene3D" id="3.40.50.720">
    <property type="entry name" value="NAD(P)-binding Rossmann-like Domain"/>
    <property type="match status" value="1"/>
</dbReference>
<dbReference type="GO" id="GO:0046872">
    <property type="term" value="F:metal ion binding"/>
    <property type="evidence" value="ECO:0007669"/>
    <property type="project" value="UniProtKB-KW"/>
</dbReference>
<dbReference type="OrthoDB" id="1879366at2759"/>
<accession>A0A9P6KCF6</accession>
<evidence type="ECO:0008006" key="6">
    <source>
        <dbReference type="Google" id="ProtNLM"/>
    </source>
</evidence>
<dbReference type="GO" id="GO:0016616">
    <property type="term" value="F:oxidoreductase activity, acting on the CH-OH group of donors, NAD or NADP as acceptor"/>
    <property type="evidence" value="ECO:0007669"/>
    <property type="project" value="InterPro"/>
</dbReference>
<gene>
    <name evidence="4" type="ORF">BGW38_003113</name>
</gene>
<dbReference type="SUPFAM" id="SSF51735">
    <property type="entry name" value="NAD(P)-binding Rossmann-fold domains"/>
    <property type="match status" value="1"/>
</dbReference>
<protein>
    <recommendedName>
        <fullName evidence="6">Zinc-binding dehydrogenase</fullName>
    </recommendedName>
</protein>
<keyword evidence="1" id="KW-0479">Metal-binding</keyword>
<organism evidence="4 5">
    <name type="scientific">Lunasporangiospora selenospora</name>
    <dbReference type="NCBI Taxonomy" id="979761"/>
    <lineage>
        <taxon>Eukaryota</taxon>
        <taxon>Fungi</taxon>
        <taxon>Fungi incertae sedis</taxon>
        <taxon>Mucoromycota</taxon>
        <taxon>Mortierellomycotina</taxon>
        <taxon>Mortierellomycetes</taxon>
        <taxon>Mortierellales</taxon>
        <taxon>Mortierellaceae</taxon>
        <taxon>Lunasporangiospora</taxon>
    </lineage>
</organism>
<keyword evidence="3" id="KW-0560">Oxidoreductase</keyword>
<evidence type="ECO:0000256" key="3">
    <source>
        <dbReference type="ARBA" id="ARBA00023002"/>
    </source>
</evidence>
<dbReference type="InterPro" id="IPR047109">
    <property type="entry name" value="CAD-like"/>
</dbReference>
<evidence type="ECO:0000256" key="1">
    <source>
        <dbReference type="ARBA" id="ARBA00022723"/>
    </source>
</evidence>
<dbReference type="InterPro" id="IPR036291">
    <property type="entry name" value="NAD(P)-bd_dom_sf"/>
</dbReference>